<dbReference type="RefSeq" id="WP_171904663.1">
    <property type="nucleotide sequence ID" value="NZ_FNBU01000019.1"/>
</dbReference>
<dbReference type="EMBL" id="FNBU01000019">
    <property type="protein sequence ID" value="SDF64811.1"/>
    <property type="molecule type" value="Genomic_DNA"/>
</dbReference>
<dbReference type="SUPFAM" id="SSF52540">
    <property type="entry name" value="P-loop containing nucleoside triphosphate hydrolases"/>
    <property type="match status" value="1"/>
</dbReference>
<proteinExistence type="predicted"/>
<dbReference type="NCBIfam" id="TIGR02680">
    <property type="entry name" value="TIGR02680 family protein"/>
    <property type="match status" value="1"/>
</dbReference>
<name>A0A1G7MT19_9FIRM</name>
<dbReference type="PANTHER" id="PTHR23159">
    <property type="entry name" value="CENTROSOMAL PROTEIN 2"/>
    <property type="match status" value="1"/>
</dbReference>
<dbReference type="Proteomes" id="UP000243333">
    <property type="component" value="Unassembled WGS sequence"/>
</dbReference>
<protein>
    <submittedName>
        <fullName evidence="2">TIGR02680 family protein</fullName>
    </submittedName>
</protein>
<evidence type="ECO:0000313" key="3">
    <source>
        <dbReference type="Proteomes" id="UP000243333"/>
    </source>
</evidence>
<dbReference type="InterPro" id="IPR013496">
    <property type="entry name" value="CHP02680"/>
</dbReference>
<feature type="coiled-coil region" evidence="1">
    <location>
        <begin position="243"/>
        <end position="408"/>
    </location>
</feature>
<dbReference type="Gene3D" id="1.10.287.1490">
    <property type="match status" value="1"/>
</dbReference>
<dbReference type="STRING" id="1123285.SAMN05660235_02287"/>
<evidence type="ECO:0000313" key="2">
    <source>
        <dbReference type="EMBL" id="SDF64811.1"/>
    </source>
</evidence>
<feature type="coiled-coil region" evidence="1">
    <location>
        <begin position="902"/>
        <end position="990"/>
    </location>
</feature>
<keyword evidence="1" id="KW-0175">Coiled coil</keyword>
<feature type="coiled-coil region" evidence="1">
    <location>
        <begin position="459"/>
        <end position="502"/>
    </location>
</feature>
<dbReference type="Gene3D" id="3.40.50.300">
    <property type="entry name" value="P-loop containing nucleotide triphosphate hydrolases"/>
    <property type="match status" value="1"/>
</dbReference>
<dbReference type="InterPro" id="IPR027417">
    <property type="entry name" value="P-loop_NTPase"/>
</dbReference>
<evidence type="ECO:0000256" key="1">
    <source>
        <dbReference type="SAM" id="Coils"/>
    </source>
</evidence>
<feature type="coiled-coil region" evidence="1">
    <location>
        <begin position="556"/>
        <end position="590"/>
    </location>
</feature>
<reference evidence="3" key="1">
    <citation type="submission" date="2016-10" db="EMBL/GenBank/DDBJ databases">
        <authorList>
            <person name="Varghese N."/>
            <person name="Submissions S."/>
        </authorList>
    </citation>
    <scope>NUCLEOTIDE SEQUENCE [LARGE SCALE GENOMIC DNA]</scope>
    <source>
        <strain evidence="3">DSM 23256</strain>
    </source>
</reference>
<keyword evidence="3" id="KW-1185">Reference proteome</keyword>
<accession>A0A1G7MT19</accession>
<organism evidence="2 3">
    <name type="scientific">Sporolituus thermophilus DSM 23256</name>
    <dbReference type="NCBI Taxonomy" id="1123285"/>
    <lineage>
        <taxon>Bacteria</taxon>
        <taxon>Bacillati</taxon>
        <taxon>Bacillota</taxon>
        <taxon>Negativicutes</taxon>
        <taxon>Selenomonadales</taxon>
        <taxon>Sporomusaceae</taxon>
        <taxon>Sporolituus</taxon>
    </lineage>
</organism>
<dbReference type="Pfam" id="PF13558">
    <property type="entry name" value="SbcC_Walker_B"/>
    <property type="match status" value="1"/>
</dbReference>
<gene>
    <name evidence="2" type="ORF">SAMN05660235_02287</name>
</gene>
<dbReference type="PANTHER" id="PTHR23159:SF31">
    <property type="entry name" value="CENTROSOME-ASSOCIATED PROTEIN CEP250 ISOFORM X1"/>
    <property type="match status" value="1"/>
</dbReference>
<sequence>MTRQNTREQDQWRLSRAGLINFWYYDDEEFHFADGRLLLRGANGSGKSVTMQSLITVLLDGVKTPDRLDSFGSRSRRMEDYLLGEKELVNRDERTGYLYLEYKRRASAQYLTTGIGLQARRGSSLDFWGFVITDNRRIRHDLLLYKEEINPLDGTVERVPLTRAELERAIGPGGQVVRSQKEYMELVNRHIFGFASLEQYEELMKLLIQLRSPKLSKDFKPSVIYDILNEALPPLSDEELRPLSETIESMQRTKDQIEQLERDKQALGRLCRNYDLYNTYVLAEKADLTHKAERRFAKLQREREELRQRLAEDGRQLAEARQRREELKREEAVLAREREELQQHDAFRAQQQKQQHETQLNQVTALQRDKAAKLAEKQRRERQEQQKLRDYEARAEECRGRQEELLQDMDDAAGQAAFAEHKTLAGALAQENAAFSFAAWRRAAGSYTGRLSEVLGLLRRQAELQLRRQEIDKELGEERRVLDEFRAEYRRLEQQFGEARDQLLADLYHWCQQHGRWLPLEQDELRDAAQAIQGLYETRSWPDVEAPLAAAYGRRVQAINQELGLINAELKGLEGEEQELTAALNDWRARRDPEPPRLSDAQAARALLTDRNIPFLPLYAAVEFNADVPPDVRERIEAALTDMGLLDALIVPRQRRQDIPQDIYGAVIQPAPQIMAVTLADYLHPTPVDGVAVTAADIDDVLRSIIVEDVKLWGEAAEDSAGAALAANGAYRIGPVAGKAPRRQAATFIGRQAREAYRRQQIAALEEQLAALALKQEALYGRAAGLQEALERASQAKANFPADTALRVLHHEKLAVAANISRQEQAVERVDARLRAVVRDLQELRGALAQASAGIALPLREGDYAAAVQAMADYQASLHELELCCQDYANLTANARRCREFLADIRQEVDDLKGELLVLDGQATQLRLTIAHLESRLQELGADELKARIQNVAKRLEEIPAETAVVIETIAMLQANIDGGERRLAQLAESCAFLDQVCRCWQQTVDEELKLGLVYPVDGAGPTVAAIIQEKGAILKQDRLNRTTVTGRLSESFYAENNVLMEYRMQLEPVAAEPHGLPELPANIDDSDELAGELERLCEKRQRLVITLDYDGRRLNPYQLREALDRQLDTLRLVLSEKDKELYEEVILNNIGRLINRRISAAEQWVEDMNRLMRQRDTSSGLRFKLEWKARPAEQDDELDTEDLVRLLHADPTALRDDDLSKIERHFKARIERAKQASDGGTQGAESATTFQQAVREVLDYRRWFQFRLYYEQAGLTWRELTDRAFFRFSGGEKAMAMYIPLFSAVYSRYQEARYDAPYIITLDEAFAGVDENNIRDMFALVEQLGFNYIMNSQALWGDYDVVPALAVYELVRPKNSPYVTVVHYYWNGQARTLAATGEDESGLFEVAAATQTD</sequence>